<dbReference type="Proteomes" id="UP000092565">
    <property type="component" value="Chromosome"/>
</dbReference>
<dbReference type="EMBL" id="CP015124">
    <property type="protein sequence ID" value="ANP36745.1"/>
    <property type="molecule type" value="Genomic_DNA"/>
</dbReference>
<proteinExistence type="predicted"/>
<evidence type="ECO:0000313" key="1">
    <source>
        <dbReference type="EMBL" id="ANP36745.1"/>
    </source>
</evidence>
<organism evidence="1 2">
    <name type="scientific">Phaeobacter gallaeciensis</name>
    <dbReference type="NCBI Taxonomy" id="60890"/>
    <lineage>
        <taxon>Bacteria</taxon>
        <taxon>Pseudomonadati</taxon>
        <taxon>Pseudomonadota</taxon>
        <taxon>Alphaproteobacteria</taxon>
        <taxon>Rhodobacterales</taxon>
        <taxon>Roseobacteraceae</taxon>
        <taxon>Phaeobacter</taxon>
    </lineage>
</organism>
<reference evidence="1 2" key="1">
    <citation type="submission" date="2016-04" db="EMBL/GenBank/DDBJ databases">
        <authorList>
            <person name="Evans L.H."/>
            <person name="Alamgir A."/>
            <person name="Owens N."/>
            <person name="Weber N.D."/>
            <person name="Virtaneva K."/>
            <person name="Barbian K."/>
            <person name="Babar A."/>
            <person name="Rosenke K."/>
        </authorList>
    </citation>
    <scope>NUCLEOTIDE SEQUENCE [LARGE SCALE GENOMIC DNA]</scope>
    <source>
        <strain evidence="1 2">JL2886</strain>
    </source>
</reference>
<keyword evidence="2" id="KW-1185">Reference proteome</keyword>
<sequence>MVFHTGCAPKATRAGHVASMGGGSGSVHWHVAISPFYPQGHDSRNKRNN</sequence>
<protein>
    <submittedName>
        <fullName evidence="1">Uncharacterized protein</fullName>
    </submittedName>
</protein>
<accession>A0A1B0ZRE7</accession>
<dbReference type="AlphaFoldDB" id="A0A1B0ZRE7"/>
<gene>
    <name evidence="1" type="ORF">JL2886_01837</name>
</gene>
<evidence type="ECO:0000313" key="2">
    <source>
        <dbReference type="Proteomes" id="UP000092565"/>
    </source>
</evidence>
<name>A0A1B0ZRE7_9RHOB</name>